<dbReference type="EMBL" id="JBHUIJ010000023">
    <property type="protein sequence ID" value="MFD2238992.1"/>
    <property type="molecule type" value="Genomic_DNA"/>
</dbReference>
<dbReference type="PROSITE" id="PS51440">
    <property type="entry name" value="TIM_2"/>
    <property type="match status" value="1"/>
</dbReference>
<comment type="pathway">
    <text evidence="8 9">Carbohydrate biosynthesis; gluconeogenesis.</text>
</comment>
<comment type="function">
    <text evidence="8">Involved in the gluconeogenesis. Catalyzes stereospecifically the conversion of dihydroxyacetone phosphate (DHAP) to D-glyceraldehyde-3-phosphate (G3P).</text>
</comment>
<keyword evidence="5 8" id="KW-0963">Cytoplasm</keyword>
<reference evidence="11" key="1">
    <citation type="journal article" date="2019" name="Int. J. Syst. Evol. Microbiol.">
        <title>The Global Catalogue of Microorganisms (GCM) 10K type strain sequencing project: providing services to taxonomists for standard genome sequencing and annotation.</title>
        <authorList>
            <consortium name="The Broad Institute Genomics Platform"/>
            <consortium name="The Broad Institute Genome Sequencing Center for Infectious Disease"/>
            <person name="Wu L."/>
            <person name="Ma J."/>
        </authorList>
    </citation>
    <scope>NUCLEOTIDE SEQUENCE [LARGE SCALE GENOMIC DNA]</scope>
    <source>
        <strain evidence="11">ZS-35-S2</strain>
    </source>
</reference>
<dbReference type="EC" id="5.3.1.1" evidence="8 9"/>
<feature type="active site" description="Proton acceptor" evidence="8">
    <location>
        <position position="165"/>
    </location>
</feature>
<keyword evidence="4 8" id="KW-0312">Gluconeogenesis</keyword>
<dbReference type="PROSITE" id="PS00171">
    <property type="entry name" value="TIM_1"/>
    <property type="match status" value="1"/>
</dbReference>
<keyword evidence="7 8" id="KW-0413">Isomerase</keyword>
<evidence type="ECO:0000256" key="2">
    <source>
        <dbReference type="ARBA" id="ARBA00004939"/>
    </source>
</evidence>
<dbReference type="HAMAP" id="MF_00147_B">
    <property type="entry name" value="TIM_B"/>
    <property type="match status" value="1"/>
</dbReference>
<dbReference type="Gene3D" id="3.20.20.70">
    <property type="entry name" value="Aldolase class I"/>
    <property type="match status" value="1"/>
</dbReference>
<keyword evidence="6 8" id="KW-0324">Glycolysis</keyword>
<name>A0ABW5CQ79_9HYPH</name>
<evidence type="ECO:0000256" key="3">
    <source>
        <dbReference type="ARBA" id="ARBA00007422"/>
    </source>
</evidence>
<protein>
    <recommendedName>
        <fullName evidence="8 9">Triosephosphate isomerase</fullName>
        <shortName evidence="8">TIM</shortName>
        <shortName evidence="8">TPI</shortName>
        <ecNumber evidence="8 9">5.3.1.1</ecNumber>
    </recommendedName>
    <alternativeName>
        <fullName evidence="8">Triose-phosphate isomerase</fullName>
    </alternativeName>
</protein>
<comment type="catalytic activity">
    <reaction evidence="1">
        <text>L-erythrulose 1-phosphate = D-erythrulose 4-phosphate</text>
        <dbReference type="Rhea" id="RHEA:49588"/>
        <dbReference type="ChEBI" id="CHEBI:58002"/>
        <dbReference type="ChEBI" id="CHEBI:90796"/>
        <dbReference type="EC" id="5.3.1.33"/>
    </reaction>
</comment>
<comment type="similarity">
    <text evidence="3 8 9">Belongs to the triosephosphate isomerase family.</text>
</comment>
<evidence type="ECO:0000256" key="1">
    <source>
        <dbReference type="ARBA" id="ARBA00000148"/>
    </source>
</evidence>
<comment type="pathway">
    <text evidence="2">Carbohydrate metabolism; erythritol degradation.</text>
</comment>
<dbReference type="InterPro" id="IPR020861">
    <property type="entry name" value="Triosephosphate_isomerase_AS"/>
</dbReference>
<evidence type="ECO:0000313" key="10">
    <source>
        <dbReference type="EMBL" id="MFD2238992.1"/>
    </source>
</evidence>
<comment type="pathway">
    <text evidence="8 9">Carbohydrate degradation; glycolysis; D-glyceraldehyde 3-phosphate from glycerone phosphate: step 1/1.</text>
</comment>
<evidence type="ECO:0000256" key="5">
    <source>
        <dbReference type="ARBA" id="ARBA00022490"/>
    </source>
</evidence>
<dbReference type="PANTHER" id="PTHR21139">
    <property type="entry name" value="TRIOSEPHOSPHATE ISOMERASE"/>
    <property type="match status" value="1"/>
</dbReference>
<comment type="caution">
    <text evidence="10">The sequence shown here is derived from an EMBL/GenBank/DDBJ whole genome shotgun (WGS) entry which is preliminary data.</text>
</comment>
<feature type="active site" description="Electrophile" evidence="8">
    <location>
        <position position="95"/>
    </location>
</feature>
<proteinExistence type="inferred from homology"/>
<evidence type="ECO:0000256" key="7">
    <source>
        <dbReference type="ARBA" id="ARBA00023235"/>
    </source>
</evidence>
<evidence type="ECO:0000256" key="6">
    <source>
        <dbReference type="ARBA" id="ARBA00023152"/>
    </source>
</evidence>
<dbReference type="RefSeq" id="WP_209740520.1">
    <property type="nucleotide sequence ID" value="NZ_CP072611.1"/>
</dbReference>
<dbReference type="InterPro" id="IPR035990">
    <property type="entry name" value="TIM_sf"/>
</dbReference>
<evidence type="ECO:0000256" key="4">
    <source>
        <dbReference type="ARBA" id="ARBA00022432"/>
    </source>
</evidence>
<dbReference type="NCBIfam" id="TIGR00419">
    <property type="entry name" value="tim"/>
    <property type="match status" value="1"/>
</dbReference>
<dbReference type="PANTHER" id="PTHR21139:SF42">
    <property type="entry name" value="TRIOSEPHOSPHATE ISOMERASE"/>
    <property type="match status" value="1"/>
</dbReference>
<feature type="binding site" evidence="8">
    <location>
        <begin position="10"/>
        <end position="12"/>
    </location>
    <ligand>
        <name>substrate</name>
    </ligand>
</feature>
<dbReference type="InterPro" id="IPR022896">
    <property type="entry name" value="TrioseP_Isoase_bac/euk"/>
</dbReference>
<dbReference type="SUPFAM" id="SSF51351">
    <property type="entry name" value="Triosephosphate isomerase (TIM)"/>
    <property type="match status" value="1"/>
</dbReference>
<comment type="subunit">
    <text evidence="8 9">Homodimer.</text>
</comment>
<organism evidence="10 11">
    <name type="scientific">Aureimonas populi</name>
    <dbReference type="NCBI Taxonomy" id="1701758"/>
    <lineage>
        <taxon>Bacteria</taxon>
        <taxon>Pseudomonadati</taxon>
        <taxon>Pseudomonadota</taxon>
        <taxon>Alphaproteobacteria</taxon>
        <taxon>Hyphomicrobiales</taxon>
        <taxon>Aurantimonadaceae</taxon>
        <taxon>Aureimonas</taxon>
    </lineage>
</organism>
<accession>A0ABW5CQ79</accession>
<dbReference type="Proteomes" id="UP001597371">
    <property type="component" value="Unassembled WGS sequence"/>
</dbReference>
<evidence type="ECO:0000313" key="11">
    <source>
        <dbReference type="Proteomes" id="UP001597371"/>
    </source>
</evidence>
<evidence type="ECO:0000256" key="9">
    <source>
        <dbReference type="RuleBase" id="RU363013"/>
    </source>
</evidence>
<evidence type="ECO:0000256" key="8">
    <source>
        <dbReference type="HAMAP-Rule" id="MF_00147"/>
    </source>
</evidence>
<dbReference type="InterPro" id="IPR000652">
    <property type="entry name" value="Triosephosphate_isomerase"/>
</dbReference>
<sequence length="250" mass="25828">MTDKALIAGNWKMNGLAAQLAELDAVCAASAELGEACDLLLCPPATLISAAAERAKGRIAIGGQNCHASESGAHTGEISAEMLRDARASHVILGHSERRADNGEDDAVVAAKTKAAWRAGLVAIVCVGETEQERDAGSTLEILGRQLAGSLPEGATRANAVLAYEPVWAIGTGRTPTVEEVREVHGFLRARLAERFGEEGAKLRILYGGSVKPANAAELLSVPDVGGALVGGASLKADDFIAICRASRPA</sequence>
<feature type="binding site" evidence="8">
    <location>
        <position position="171"/>
    </location>
    <ligand>
        <name>substrate</name>
    </ligand>
</feature>
<dbReference type="GO" id="GO:0004807">
    <property type="term" value="F:triose-phosphate isomerase activity"/>
    <property type="evidence" value="ECO:0007669"/>
    <property type="project" value="UniProtKB-EC"/>
</dbReference>
<feature type="binding site" evidence="8">
    <location>
        <begin position="231"/>
        <end position="232"/>
    </location>
    <ligand>
        <name>substrate</name>
    </ligand>
</feature>
<gene>
    <name evidence="8 10" type="primary">tpiA</name>
    <name evidence="10" type="ORF">ACFSKQ_16185</name>
</gene>
<keyword evidence="11" id="KW-1185">Reference proteome</keyword>
<feature type="binding site" evidence="8">
    <location>
        <position position="210"/>
    </location>
    <ligand>
        <name>substrate</name>
    </ligand>
</feature>
<dbReference type="CDD" id="cd00311">
    <property type="entry name" value="TIM"/>
    <property type="match status" value="1"/>
</dbReference>
<comment type="catalytic activity">
    <reaction evidence="8 9">
        <text>D-glyceraldehyde 3-phosphate = dihydroxyacetone phosphate</text>
        <dbReference type="Rhea" id="RHEA:18585"/>
        <dbReference type="ChEBI" id="CHEBI:57642"/>
        <dbReference type="ChEBI" id="CHEBI:59776"/>
        <dbReference type="EC" id="5.3.1.1"/>
    </reaction>
</comment>
<comment type="subcellular location">
    <subcellularLocation>
        <location evidence="8 9">Cytoplasm</location>
    </subcellularLocation>
</comment>
<dbReference type="InterPro" id="IPR013785">
    <property type="entry name" value="Aldolase_TIM"/>
</dbReference>
<dbReference type="Pfam" id="PF00121">
    <property type="entry name" value="TIM"/>
    <property type="match status" value="1"/>
</dbReference>